<dbReference type="SUPFAM" id="SSF51322">
    <property type="entry name" value="Cyanovirin-N"/>
    <property type="match status" value="1"/>
</dbReference>
<organism evidence="3 4">
    <name type="scientific">Cephalotrichum gorgonifer</name>
    <dbReference type="NCBI Taxonomy" id="2041049"/>
    <lineage>
        <taxon>Eukaryota</taxon>
        <taxon>Fungi</taxon>
        <taxon>Dikarya</taxon>
        <taxon>Ascomycota</taxon>
        <taxon>Pezizomycotina</taxon>
        <taxon>Sordariomycetes</taxon>
        <taxon>Hypocreomycetidae</taxon>
        <taxon>Microascales</taxon>
        <taxon>Microascaceae</taxon>
        <taxon>Cephalotrichum</taxon>
    </lineage>
</organism>
<dbReference type="Gene3D" id="2.30.60.10">
    <property type="entry name" value="Cyanovirin-N"/>
    <property type="match status" value="1"/>
</dbReference>
<dbReference type="InterPro" id="IPR036673">
    <property type="entry name" value="Cyanovirin-N_sf"/>
</dbReference>
<gene>
    <name evidence="3" type="ORF">DNG_03106</name>
</gene>
<keyword evidence="4" id="KW-1185">Reference proteome</keyword>
<dbReference type="Pfam" id="PF08881">
    <property type="entry name" value="CVNH"/>
    <property type="match status" value="1"/>
</dbReference>
<evidence type="ECO:0000313" key="3">
    <source>
        <dbReference type="EMBL" id="SPO00261.1"/>
    </source>
</evidence>
<evidence type="ECO:0000259" key="2">
    <source>
        <dbReference type="SMART" id="SM01111"/>
    </source>
</evidence>
<name>A0AAE8STB7_9PEZI</name>
<feature type="signal peptide" evidence="1">
    <location>
        <begin position="1"/>
        <end position="17"/>
    </location>
</feature>
<dbReference type="InterPro" id="IPR011058">
    <property type="entry name" value="Cyanovirin-N"/>
</dbReference>
<accession>A0AAE8STB7</accession>
<keyword evidence="1" id="KW-0732">Signal</keyword>
<reference evidence="3" key="1">
    <citation type="submission" date="2018-03" db="EMBL/GenBank/DDBJ databases">
        <authorList>
            <person name="Guldener U."/>
        </authorList>
    </citation>
    <scope>NUCLEOTIDE SEQUENCE</scope>
</reference>
<dbReference type="AlphaFoldDB" id="A0AAE8STB7"/>
<feature type="domain" description="Cyanovirin-N" evidence="2">
    <location>
        <begin position="19"/>
        <end position="122"/>
    </location>
</feature>
<proteinExistence type="predicted"/>
<comment type="caution">
    <text evidence="3">The sequence shown here is derived from an EMBL/GenBank/DDBJ whole genome shotgun (WGS) entry which is preliminary data.</text>
</comment>
<protein>
    <recommendedName>
        <fullName evidence="2">Cyanovirin-N domain-containing protein</fullName>
    </recommendedName>
</protein>
<feature type="chain" id="PRO_5042067129" description="Cyanovirin-N domain-containing protein" evidence="1">
    <location>
        <begin position="18"/>
        <end position="129"/>
    </location>
</feature>
<dbReference type="Proteomes" id="UP001187682">
    <property type="component" value="Unassembled WGS sequence"/>
</dbReference>
<dbReference type="EMBL" id="ONZQ02000003">
    <property type="protein sequence ID" value="SPO00261.1"/>
    <property type="molecule type" value="Genomic_DNA"/>
</dbReference>
<evidence type="ECO:0000256" key="1">
    <source>
        <dbReference type="SAM" id="SignalP"/>
    </source>
</evidence>
<evidence type="ECO:0000313" key="4">
    <source>
        <dbReference type="Proteomes" id="UP001187682"/>
    </source>
</evidence>
<sequence length="129" mass="14525">MKLTTAIVIALSAFVAAQDFAFSCDHNKFEFRDGHNAKAKCGRTHGGSRTTTLDLDRCFINDNGALRRDDRGKYSKSCVKCQMNPNRPSWMWCQCKDKSKNWKESEINLNDYLANQDGKLCCGNSCGTE</sequence>
<dbReference type="SMART" id="SM01111">
    <property type="entry name" value="CVNH"/>
    <property type="match status" value="1"/>
</dbReference>